<reference evidence="2 3" key="1">
    <citation type="journal article" date="2015" name="Genome Announc.">
        <title>Expanding the biotechnology potential of lactobacilli through comparative genomics of 213 strains and associated genera.</title>
        <authorList>
            <person name="Sun Z."/>
            <person name="Harris H.M."/>
            <person name="McCann A."/>
            <person name="Guo C."/>
            <person name="Argimon S."/>
            <person name="Zhang W."/>
            <person name="Yang X."/>
            <person name="Jeffery I.B."/>
            <person name="Cooney J.C."/>
            <person name="Kagawa T.F."/>
            <person name="Liu W."/>
            <person name="Song Y."/>
            <person name="Salvetti E."/>
            <person name="Wrobel A."/>
            <person name="Rasinkangas P."/>
            <person name="Parkhill J."/>
            <person name="Rea M.C."/>
            <person name="O'Sullivan O."/>
            <person name="Ritari J."/>
            <person name="Douillard F.P."/>
            <person name="Paul Ross R."/>
            <person name="Yang R."/>
            <person name="Briner A.E."/>
            <person name="Felis G.E."/>
            <person name="de Vos W.M."/>
            <person name="Barrangou R."/>
            <person name="Klaenhammer T.R."/>
            <person name="Caufield P.W."/>
            <person name="Cui Y."/>
            <person name="Zhang H."/>
            <person name="O'Toole P.W."/>
        </authorList>
    </citation>
    <scope>NUCLEOTIDE SEQUENCE [LARGE SCALE GENOMIC DNA]</scope>
    <source>
        <strain evidence="2 3">DSM 5707</strain>
    </source>
</reference>
<dbReference type="EMBL" id="AZGK01000001">
    <property type="protein sequence ID" value="KRM47535.1"/>
    <property type="molecule type" value="Genomic_DNA"/>
</dbReference>
<evidence type="ECO:0000313" key="3">
    <source>
        <dbReference type="Proteomes" id="UP000051957"/>
    </source>
</evidence>
<keyword evidence="1" id="KW-0732">Signal</keyword>
<evidence type="ECO:0000313" key="2">
    <source>
        <dbReference type="EMBL" id="KRM47535.1"/>
    </source>
</evidence>
<feature type="chain" id="PRO_5038893695" evidence="1">
    <location>
        <begin position="21"/>
        <end position="119"/>
    </location>
</feature>
<proteinExistence type="predicted"/>
<sequence length="119" mass="13822">MKLKPSVLITALSLSMGITALPAVNQSSAHASSWHTSASIPVPLRGHWYAKANPRQGVNIYRHYIHFSGEKSVRITKWRYVGNHFYHFHYRGDQGYPTSLHYFSSHKITMNSFWHTYFR</sequence>
<protein>
    <submittedName>
        <fullName evidence="2">Uncharacterized protein</fullName>
    </submittedName>
</protein>
<dbReference type="PATRIC" id="fig|1423784.4.peg.5"/>
<dbReference type="AlphaFoldDB" id="A0A0R1YZ21"/>
<gene>
    <name evidence="2" type="ORF">FC51_GL000007</name>
</gene>
<evidence type="ECO:0000256" key="1">
    <source>
        <dbReference type="SAM" id="SignalP"/>
    </source>
</evidence>
<dbReference type="Proteomes" id="UP000051957">
    <property type="component" value="Unassembled WGS sequence"/>
</dbReference>
<feature type="signal peptide" evidence="1">
    <location>
        <begin position="1"/>
        <end position="20"/>
    </location>
</feature>
<accession>A0A0R1YZ21</accession>
<name>A0A0R1YZ21_9LACO</name>
<organism evidence="2 3">
    <name type="scientific">Lentilactobacillus parabuchneri DSM 5707 = NBRC 107865</name>
    <dbReference type="NCBI Taxonomy" id="1423784"/>
    <lineage>
        <taxon>Bacteria</taxon>
        <taxon>Bacillati</taxon>
        <taxon>Bacillota</taxon>
        <taxon>Bacilli</taxon>
        <taxon>Lactobacillales</taxon>
        <taxon>Lactobacillaceae</taxon>
        <taxon>Lentilactobacillus</taxon>
    </lineage>
</organism>
<comment type="caution">
    <text evidence="2">The sequence shown here is derived from an EMBL/GenBank/DDBJ whole genome shotgun (WGS) entry which is preliminary data.</text>
</comment>